<comment type="similarity">
    <text evidence="1">Belongs to the sel-1 family.</text>
</comment>
<reference evidence="4 5" key="1">
    <citation type="submission" date="2018-06" db="EMBL/GenBank/DDBJ databases">
        <title>Comparative genomics reveals the genomic features of Rhizophagus irregularis, R. cerebriforme, R. diaphanum and Gigaspora rosea, and their symbiotic lifestyle signature.</title>
        <authorList>
            <person name="Morin E."/>
            <person name="San Clemente H."/>
            <person name="Chen E.C.H."/>
            <person name="De La Providencia I."/>
            <person name="Hainaut M."/>
            <person name="Kuo A."/>
            <person name="Kohler A."/>
            <person name="Murat C."/>
            <person name="Tang N."/>
            <person name="Roy S."/>
            <person name="Loubradou J."/>
            <person name="Henrissat B."/>
            <person name="Grigoriev I.V."/>
            <person name="Corradi N."/>
            <person name="Roux C."/>
            <person name="Martin F.M."/>
        </authorList>
    </citation>
    <scope>NUCLEOTIDE SEQUENCE [LARGE SCALE GENOMIC DNA]</scope>
    <source>
        <strain evidence="4 5">DAOM 227022</strain>
    </source>
</reference>
<feature type="domain" description="Protein kinase" evidence="3">
    <location>
        <begin position="1"/>
        <end position="113"/>
    </location>
</feature>
<dbReference type="InterPro" id="IPR006597">
    <property type="entry name" value="Sel1-like"/>
</dbReference>
<dbReference type="SUPFAM" id="SSF56112">
    <property type="entry name" value="Protein kinase-like (PK-like)"/>
    <property type="match status" value="1"/>
</dbReference>
<sequence>MAPEKLLLDNDDHNNNDAKKKKVPYDSKCEIYSVGTLLWEIAELKKPHSDLHKADMLVSIRKRVSERYSLPFSEDVPIEWRSIVTRAMEFEPAWRRNISDICRDFYNLSQKVLSYDSISSLEFSSINEYPEDYDEILSIDDNQSVTPSSYITITILPVEDAIRTHKSKNGNKQLAWQSFKHHSSTNLEAKYWLGYYYYHDKEIPELQQIDKKERIKTAVEIFKETADKGNPSAQLRYGICLWQGEGVKANSIEALKYLKSAADSGNSAAMYIIGKAYWNGGNGISQDKRQGAEYLQRAAKSDHPKAREMCIANKIPIF</sequence>
<dbReference type="GO" id="GO:0005524">
    <property type="term" value="F:ATP binding"/>
    <property type="evidence" value="ECO:0007669"/>
    <property type="project" value="InterPro"/>
</dbReference>
<dbReference type="SMART" id="SM00671">
    <property type="entry name" value="SEL1"/>
    <property type="match status" value="3"/>
</dbReference>
<keyword evidence="5" id="KW-1185">Reference proteome</keyword>
<proteinExistence type="inferred from homology"/>
<comment type="caution">
    <text evidence="4">The sequence shown here is derived from an EMBL/GenBank/DDBJ whole genome shotgun (WGS) entry which is preliminary data.</text>
</comment>
<evidence type="ECO:0000313" key="5">
    <source>
        <dbReference type="Proteomes" id="UP000265703"/>
    </source>
</evidence>
<evidence type="ECO:0000256" key="2">
    <source>
        <dbReference type="SAM" id="MobiDB-lite"/>
    </source>
</evidence>
<dbReference type="OrthoDB" id="2384430at2759"/>
<accession>A0A397SQB7</accession>
<dbReference type="PANTHER" id="PTHR11102">
    <property type="entry name" value="SEL-1-LIKE PROTEIN"/>
    <property type="match status" value="1"/>
</dbReference>
<dbReference type="Proteomes" id="UP000265703">
    <property type="component" value="Unassembled WGS sequence"/>
</dbReference>
<gene>
    <name evidence="4" type="ORF">C1645_342595</name>
</gene>
<dbReference type="Gene3D" id="1.10.510.10">
    <property type="entry name" value="Transferase(Phosphotransferase) domain 1"/>
    <property type="match status" value="1"/>
</dbReference>
<evidence type="ECO:0000259" key="3">
    <source>
        <dbReference type="PROSITE" id="PS50011"/>
    </source>
</evidence>
<dbReference type="EMBL" id="QKYT01000376">
    <property type="protein sequence ID" value="RIA86225.1"/>
    <property type="molecule type" value="Genomic_DNA"/>
</dbReference>
<dbReference type="PANTHER" id="PTHR11102:SF160">
    <property type="entry name" value="ERAD-ASSOCIATED E3 UBIQUITIN-PROTEIN LIGASE COMPONENT HRD3"/>
    <property type="match status" value="1"/>
</dbReference>
<dbReference type="SUPFAM" id="SSF81901">
    <property type="entry name" value="HCP-like"/>
    <property type="match status" value="1"/>
</dbReference>
<dbReference type="Pfam" id="PF08238">
    <property type="entry name" value="Sel1"/>
    <property type="match status" value="3"/>
</dbReference>
<feature type="region of interest" description="Disordered" evidence="2">
    <location>
        <begin position="1"/>
        <end position="20"/>
    </location>
</feature>
<evidence type="ECO:0000256" key="1">
    <source>
        <dbReference type="ARBA" id="ARBA00038101"/>
    </source>
</evidence>
<evidence type="ECO:0000313" key="4">
    <source>
        <dbReference type="EMBL" id="RIA86225.1"/>
    </source>
</evidence>
<name>A0A397SQB7_9GLOM</name>
<dbReference type="Pfam" id="PF07714">
    <property type="entry name" value="PK_Tyr_Ser-Thr"/>
    <property type="match status" value="1"/>
</dbReference>
<dbReference type="GO" id="GO:0004672">
    <property type="term" value="F:protein kinase activity"/>
    <property type="evidence" value="ECO:0007669"/>
    <property type="project" value="InterPro"/>
</dbReference>
<dbReference type="InterPro" id="IPR000719">
    <property type="entry name" value="Prot_kinase_dom"/>
</dbReference>
<dbReference type="AlphaFoldDB" id="A0A397SQB7"/>
<dbReference type="PROSITE" id="PS50011">
    <property type="entry name" value="PROTEIN_KINASE_DOM"/>
    <property type="match status" value="1"/>
</dbReference>
<dbReference type="InterPro" id="IPR050767">
    <property type="entry name" value="Sel1_AlgK"/>
</dbReference>
<dbReference type="InterPro" id="IPR001245">
    <property type="entry name" value="Ser-Thr/Tyr_kinase_cat_dom"/>
</dbReference>
<dbReference type="Gene3D" id="1.25.40.10">
    <property type="entry name" value="Tetratricopeptide repeat domain"/>
    <property type="match status" value="1"/>
</dbReference>
<dbReference type="InterPro" id="IPR011009">
    <property type="entry name" value="Kinase-like_dom_sf"/>
</dbReference>
<dbReference type="InterPro" id="IPR011990">
    <property type="entry name" value="TPR-like_helical_dom_sf"/>
</dbReference>
<protein>
    <recommendedName>
        <fullName evidence="3">Protein kinase domain-containing protein</fullName>
    </recommendedName>
</protein>
<organism evidence="4 5">
    <name type="scientific">Glomus cerebriforme</name>
    <dbReference type="NCBI Taxonomy" id="658196"/>
    <lineage>
        <taxon>Eukaryota</taxon>
        <taxon>Fungi</taxon>
        <taxon>Fungi incertae sedis</taxon>
        <taxon>Mucoromycota</taxon>
        <taxon>Glomeromycotina</taxon>
        <taxon>Glomeromycetes</taxon>
        <taxon>Glomerales</taxon>
        <taxon>Glomeraceae</taxon>
        <taxon>Glomus</taxon>
    </lineage>
</organism>